<proteinExistence type="predicted"/>
<accession>A0AB36P5J4</accession>
<comment type="caution">
    <text evidence="2">The sequence shown here is derived from an EMBL/GenBank/DDBJ whole genome shotgun (WGS) entry which is preliminary data.</text>
</comment>
<keyword evidence="4" id="KW-1185">Reference proteome</keyword>
<feature type="transmembrane region" description="Helical" evidence="1">
    <location>
        <begin position="70"/>
        <end position="93"/>
    </location>
</feature>
<evidence type="ECO:0000313" key="3">
    <source>
        <dbReference type="EMBL" id="SHM74270.1"/>
    </source>
</evidence>
<keyword evidence="1" id="KW-0812">Transmembrane</keyword>
<protein>
    <submittedName>
        <fullName evidence="2">Uncharacterized protein</fullName>
    </submittedName>
</protein>
<keyword evidence="1" id="KW-1133">Transmembrane helix</keyword>
<evidence type="ECO:0000313" key="5">
    <source>
        <dbReference type="Proteomes" id="UP000198431"/>
    </source>
</evidence>
<dbReference type="Proteomes" id="UP000198431">
    <property type="component" value="Unassembled WGS sequence"/>
</dbReference>
<reference evidence="2 5" key="1">
    <citation type="submission" date="2016-11" db="EMBL/GenBank/DDBJ databases">
        <title>Whole genomes of Flavobacteriaceae.</title>
        <authorList>
            <person name="Stine C."/>
            <person name="Li C."/>
            <person name="Tadesse D."/>
        </authorList>
    </citation>
    <scope>NUCLEOTIDE SEQUENCE [LARGE SCALE GENOMIC DNA]</scope>
    <source>
        <strain evidence="2 5">ATCC 19366</strain>
    </source>
</reference>
<evidence type="ECO:0000313" key="2">
    <source>
        <dbReference type="EMBL" id="OXB07622.1"/>
    </source>
</evidence>
<dbReference type="Proteomes" id="UP000184216">
    <property type="component" value="Unassembled WGS sequence"/>
</dbReference>
<name>A0AB36P5J4_9FLAO</name>
<organism evidence="2 5">
    <name type="scientific">Flavobacterium pectinovorum</name>
    <dbReference type="NCBI Taxonomy" id="29533"/>
    <lineage>
        <taxon>Bacteria</taxon>
        <taxon>Pseudomonadati</taxon>
        <taxon>Bacteroidota</taxon>
        <taxon>Flavobacteriia</taxon>
        <taxon>Flavobacteriales</taxon>
        <taxon>Flavobacteriaceae</taxon>
        <taxon>Flavobacterium</taxon>
    </lineage>
</organism>
<dbReference type="RefSeq" id="WP_073395949.1">
    <property type="nucleotide sequence ID" value="NZ_FRBX01000004.1"/>
</dbReference>
<keyword evidence="1" id="KW-0472">Membrane</keyword>
<gene>
    <name evidence="2" type="ORF">B0A72_01795</name>
    <name evidence="3" type="ORF">SAMN05444387_3065</name>
</gene>
<dbReference type="EMBL" id="FRBX01000004">
    <property type="protein sequence ID" value="SHM74270.1"/>
    <property type="molecule type" value="Genomic_DNA"/>
</dbReference>
<dbReference type="EMBL" id="MUHB01000003">
    <property type="protein sequence ID" value="OXB07622.1"/>
    <property type="molecule type" value="Genomic_DNA"/>
</dbReference>
<dbReference type="AlphaFoldDB" id="A0AB36P5J4"/>
<evidence type="ECO:0000313" key="4">
    <source>
        <dbReference type="Proteomes" id="UP000184216"/>
    </source>
</evidence>
<dbReference type="SUPFAM" id="SSF53756">
    <property type="entry name" value="UDP-Glycosyltransferase/glycogen phosphorylase"/>
    <property type="match status" value="1"/>
</dbReference>
<sequence>MQKSISTQEDIKQLIIDIEQKWPVDLWNINGIDIWPYVRIKIYIDFLVQMNKSNVSTDSNKQTEKKKSNFIVRIFLMILKITGAFVRLIAFFLRLRNKKILFFGSHIHRVLNDDAYFNRFYDSMIEHHKLEDEVYMVEYQKTYDKMYNANAVIELKKHLNDFTLLSKLFSGFRKNKNTVHLEGYEEFHLWLSSHFFELKRVRISEKELINWTNKIKSLKPFYRLFYKIVKPSKIVFLGYYGLDDLTAALLVGNDLKITTIDFQHGPQTNIHMAYTSWTKVPKEGFNIMPVEFWNWDSRSKSNIEEWASTTQNVKSILVGQPFVSYYLNKYKTIEKSDEKQIFYSLQTTPFSIEDMITPKIISLIKKTELKWIFRLHPRTNISLQELNDFLILNNINDKAVAQDAFQTPLPESLVRSFLHVTNYSGCLIEAYLMGIPSLLIHNMGKEMFNLYIDDKKVFFIDQKESNFESDFSILIENIGRNSTVNTALEVYNPLA</sequence>
<reference evidence="3 4" key="2">
    <citation type="submission" date="2016-11" db="EMBL/GenBank/DDBJ databases">
        <authorList>
            <person name="Varghese N."/>
            <person name="Submissions S."/>
        </authorList>
    </citation>
    <scope>NUCLEOTIDE SEQUENCE [LARGE SCALE GENOMIC DNA]</scope>
    <source>
        <strain evidence="3 4">DSM 6368</strain>
    </source>
</reference>
<evidence type="ECO:0000256" key="1">
    <source>
        <dbReference type="SAM" id="Phobius"/>
    </source>
</evidence>